<feature type="region of interest" description="Disordered" evidence="1">
    <location>
        <begin position="1320"/>
        <end position="1368"/>
    </location>
</feature>
<feature type="compositionally biased region" description="Basic residues" evidence="1">
    <location>
        <begin position="19"/>
        <end position="34"/>
    </location>
</feature>
<dbReference type="SUPFAM" id="SSF101447">
    <property type="entry name" value="Formin homology 2 domain (FH2 domain)"/>
    <property type="match status" value="1"/>
</dbReference>
<feature type="compositionally biased region" description="Basic residues" evidence="1">
    <location>
        <begin position="1139"/>
        <end position="1161"/>
    </location>
</feature>
<organism evidence="4 5">
    <name type="scientific">Anaeramoeba flamelloides</name>
    <dbReference type="NCBI Taxonomy" id="1746091"/>
    <lineage>
        <taxon>Eukaryota</taxon>
        <taxon>Metamonada</taxon>
        <taxon>Anaeramoebidae</taxon>
        <taxon>Anaeramoeba</taxon>
    </lineage>
</organism>
<feature type="domain" description="FH2" evidence="3">
    <location>
        <begin position="750"/>
        <end position="1148"/>
    </location>
</feature>
<dbReference type="GO" id="GO:0031267">
    <property type="term" value="F:small GTPase binding"/>
    <property type="evidence" value="ECO:0007669"/>
    <property type="project" value="InterPro"/>
</dbReference>
<dbReference type="Gene3D" id="1.20.58.2220">
    <property type="entry name" value="Formin, FH2 domain"/>
    <property type="match status" value="1"/>
</dbReference>
<dbReference type="PANTHER" id="PTHR45725">
    <property type="entry name" value="FORMIN HOMOLOGY 2 FAMILY MEMBER"/>
    <property type="match status" value="1"/>
</dbReference>
<dbReference type="PROSITE" id="PS51444">
    <property type="entry name" value="FH2"/>
    <property type="match status" value="1"/>
</dbReference>
<feature type="region of interest" description="Disordered" evidence="1">
    <location>
        <begin position="1128"/>
        <end position="1205"/>
    </location>
</feature>
<dbReference type="InterPro" id="IPR011989">
    <property type="entry name" value="ARM-like"/>
</dbReference>
<reference evidence="4" key="1">
    <citation type="submission" date="2022-08" db="EMBL/GenBank/DDBJ databases">
        <title>Novel sulphate-reducing endosymbionts in the free-living metamonad Anaeramoeba.</title>
        <authorList>
            <person name="Jerlstrom-Hultqvist J."/>
            <person name="Cepicka I."/>
            <person name="Gallot-Lavallee L."/>
            <person name="Salas-Leiva D."/>
            <person name="Curtis B.A."/>
            <person name="Zahonova K."/>
            <person name="Pipaliya S."/>
            <person name="Dacks J."/>
            <person name="Roger A.J."/>
        </authorList>
    </citation>
    <scope>NUCLEOTIDE SEQUENCE</scope>
    <source>
        <strain evidence="4">Busselton2</strain>
    </source>
</reference>
<dbReference type="Gene3D" id="1.25.10.10">
    <property type="entry name" value="Leucine-rich Repeat Variant"/>
    <property type="match status" value="1"/>
</dbReference>
<feature type="region of interest" description="Disordered" evidence="1">
    <location>
        <begin position="622"/>
        <end position="752"/>
    </location>
</feature>
<dbReference type="InterPro" id="IPR015425">
    <property type="entry name" value="FH2_Formin"/>
</dbReference>
<feature type="compositionally biased region" description="Pro residues" evidence="1">
    <location>
        <begin position="697"/>
        <end position="724"/>
    </location>
</feature>
<dbReference type="InterPro" id="IPR016024">
    <property type="entry name" value="ARM-type_fold"/>
</dbReference>
<dbReference type="PROSITE" id="PS51232">
    <property type="entry name" value="GBD_FH3"/>
    <property type="match status" value="1"/>
</dbReference>
<accession>A0AAV8A0F8</accession>
<dbReference type="Proteomes" id="UP001146793">
    <property type="component" value="Unassembled WGS sequence"/>
</dbReference>
<feature type="region of interest" description="Disordered" evidence="1">
    <location>
        <begin position="1"/>
        <end position="34"/>
    </location>
</feature>
<evidence type="ECO:0000259" key="3">
    <source>
        <dbReference type="PROSITE" id="PS51444"/>
    </source>
</evidence>
<dbReference type="Pfam" id="PF02181">
    <property type="entry name" value="FH2"/>
    <property type="match status" value="1"/>
</dbReference>
<dbReference type="SMART" id="SM00498">
    <property type="entry name" value="FH2"/>
    <property type="match status" value="1"/>
</dbReference>
<dbReference type="SMART" id="SM01140">
    <property type="entry name" value="Drf_GBD"/>
    <property type="match status" value="1"/>
</dbReference>
<dbReference type="GO" id="GO:0003779">
    <property type="term" value="F:actin binding"/>
    <property type="evidence" value="ECO:0007669"/>
    <property type="project" value="InterPro"/>
</dbReference>
<protein>
    <submittedName>
        <fullName evidence="4">Protein diaphanous</fullName>
    </submittedName>
</protein>
<dbReference type="SUPFAM" id="SSF48371">
    <property type="entry name" value="ARM repeat"/>
    <property type="match status" value="1"/>
</dbReference>
<comment type="caution">
    <text evidence="4">The sequence shown here is derived from an EMBL/GenBank/DDBJ whole genome shotgun (WGS) entry which is preliminary data.</text>
</comment>
<name>A0AAV8A0F8_9EUKA</name>
<dbReference type="EMBL" id="JANTQA010000015">
    <property type="protein sequence ID" value="KAJ3447751.1"/>
    <property type="molecule type" value="Genomic_DNA"/>
</dbReference>
<proteinExistence type="predicted"/>
<dbReference type="InterPro" id="IPR014768">
    <property type="entry name" value="GBD/FH3_dom"/>
</dbReference>
<sequence length="1413" mass="163378">MSKRKLLTETQLLKEQEKRRKQKEKKSIKLKKRSKKNKNFHYGAIDLENLPHIPKKEKLEKKFIRFLNQIGITENNRESFFSLSAKSKWYLVHQQKHLLNAYYNDITIISDPNDFILLLKANLTTRCLTSLRVSFRTRELTFIESFIKLEGHVLLIEKIQAEFEKNPSKRNSILISELVWTISEFMKAETGYEEILKIENSIEIIVLALSIRQTTIIRRVVDLLSFILTKNPNSRQIILSIFQKESEQLGKIRFSSIVLVFRTRFYNLPLMARCLRLINTFLDINDLDERIQIRSELESQNIFQIVNDFPRGFNKELDDEIAFFERQTNEEMEYIQNQIGVYGLVNLENNELTMRSIVNKVERNINKSHVTKVFQLLVYLLYCTRYSQEKVFTELNLFLKSAFEMSKSGSEISFDKLMIFGEEKIVFDNRINIGKKAKVDSKYNENKVQNLEELLEPTHSKLLKQVGDLEKTLLKELMELQNKKHSIRKTIDYEETRFNQKIRKLQNEERLRDEFLSKTVNKVSEDILNQEKAMREKIIQKLNDQFQKEYEKDIKQEITEINQILEKATSEFKSDEKDYNAKIEKLTEAYDKINIGFEQLKEEKKVIALPIDRELTVGKVQELKKQREEEEKKRKEEEEELEKGKGKEKEKEKENKGSTIPPPPNSGGGGGIPPPPNSGGGGGRIPPPPNMGGGGGIPPPPNMGGGGMPPPPNIGGGGMPPPPNFGKGGGLPPPPNFGQGGGGLNLGSQGKKNVKAKVPLKALHWQKIKDTQSKETLWNDLDDEKVEIDLDDFLEKFKVKKRVIGKVNNKDNTKPETVSVKKEVIRLVDPKKFSNLELILPSFRLTYEEIKNAIFSLDERILSEQRIRTLEKYLPDNNEINQLNNFDGDKELLGDCEKFYLELIKIPRLQQRIKLFIFKLSFKEIVTDLQPSLKKLLQATQQIKTNKDFKKFLQFVLKFGNYLNGGTNRGGISGFKLRTLIKLKDTKSSKVSQISFLHYICMYLDNKEPEIFDFLDKFAVVTNASKLSLSQLQIQVNDIERGIINLENELPFHQMPVTDKDKFKKLMTEFLREAKNTLEIISKMNEKIDPNFKECVSLFGENPQSSKPEEFFGLVSSFITDINNARKDNKKRKLDEEKKKRKSTNLKRKSFRGKAMIRGRGKGQGQDQNVDMESGRGRGKRSGSGFKFPNVNQRGRGIGGLMFNPNEIKGGLKKVKSQPKKKVETEHLQKIDFRSHLKKSNKNLTQVGENQNINYNNNPKKTTSSKEDIIKRTQRLSGRFNPPMITGDMKINLKKTNSTRVKKSNSKITDQNKFIRPQLKKTNSKTNSGDMPKIDEGNGPIDFRSHLRKSGRFKPIETKQENSNENNFDFRSVLSKRNLNEKKTQIPKENDNNQNYVVDFRKKLRKVRKTDEN</sequence>
<dbReference type="InterPro" id="IPR042201">
    <property type="entry name" value="FH2_Formin_sf"/>
</dbReference>
<gene>
    <name evidence="4" type="ORF">M0812_00223</name>
</gene>
<dbReference type="InterPro" id="IPR051425">
    <property type="entry name" value="Formin_Homology"/>
</dbReference>
<dbReference type="Pfam" id="PF06371">
    <property type="entry name" value="Drf_GBD"/>
    <property type="match status" value="1"/>
</dbReference>
<feature type="compositionally biased region" description="Basic and acidic residues" evidence="1">
    <location>
        <begin position="622"/>
        <end position="656"/>
    </location>
</feature>
<evidence type="ECO:0000259" key="2">
    <source>
        <dbReference type="PROSITE" id="PS51232"/>
    </source>
</evidence>
<dbReference type="InterPro" id="IPR010473">
    <property type="entry name" value="GTPase-bd"/>
</dbReference>
<feature type="domain" description="GBD/FH3" evidence="2">
    <location>
        <begin position="51"/>
        <end position="413"/>
    </location>
</feature>
<dbReference type="PANTHER" id="PTHR45725:SF1">
    <property type="entry name" value="DISHEVELLED ASSOCIATED ACTIVATOR OF MORPHOGENESIS, ISOFORM D"/>
    <property type="match status" value="1"/>
</dbReference>
<dbReference type="GO" id="GO:0030036">
    <property type="term" value="P:actin cytoskeleton organization"/>
    <property type="evidence" value="ECO:0007669"/>
    <property type="project" value="InterPro"/>
</dbReference>
<evidence type="ECO:0000256" key="1">
    <source>
        <dbReference type="SAM" id="MobiDB-lite"/>
    </source>
</evidence>
<evidence type="ECO:0000313" key="4">
    <source>
        <dbReference type="EMBL" id="KAJ3447751.1"/>
    </source>
</evidence>
<evidence type="ECO:0000313" key="5">
    <source>
        <dbReference type="Proteomes" id="UP001146793"/>
    </source>
</evidence>